<proteinExistence type="predicted"/>
<sequence length="57" mass="5975">MPVTTLVTLLIAVLASAGFTIWALFAWGASKVIPLLLGIALLIRWGMASVPADDTHA</sequence>
<keyword evidence="3" id="KW-1185">Reference proteome</keyword>
<dbReference type="RefSeq" id="WP_176806518.1">
    <property type="nucleotide sequence ID" value="NZ_FNCL01000002.1"/>
</dbReference>
<dbReference type="STRING" id="311180.SAMN04488050_101487"/>
<evidence type="ECO:0000256" key="1">
    <source>
        <dbReference type="SAM" id="Phobius"/>
    </source>
</evidence>
<name>A0A1I6PER3_9RHOB</name>
<reference evidence="3" key="1">
    <citation type="submission" date="2016-10" db="EMBL/GenBank/DDBJ databases">
        <authorList>
            <person name="Varghese N."/>
            <person name="Submissions S."/>
        </authorList>
    </citation>
    <scope>NUCLEOTIDE SEQUENCE [LARGE SCALE GENOMIC DNA]</scope>
    <source>
        <strain evidence="3">DSM 26894</strain>
    </source>
</reference>
<evidence type="ECO:0000313" key="3">
    <source>
        <dbReference type="Proteomes" id="UP000199392"/>
    </source>
</evidence>
<organism evidence="2 3">
    <name type="scientific">Alloyangia pacifica</name>
    <dbReference type="NCBI Taxonomy" id="311180"/>
    <lineage>
        <taxon>Bacteria</taxon>
        <taxon>Pseudomonadati</taxon>
        <taxon>Pseudomonadota</taxon>
        <taxon>Alphaproteobacteria</taxon>
        <taxon>Rhodobacterales</taxon>
        <taxon>Roseobacteraceae</taxon>
        <taxon>Alloyangia</taxon>
    </lineage>
</organism>
<dbReference type="AlphaFoldDB" id="A0A1I6PER3"/>
<feature type="transmembrane region" description="Helical" evidence="1">
    <location>
        <begin position="6"/>
        <end position="25"/>
    </location>
</feature>
<keyword evidence="1" id="KW-0812">Transmembrane</keyword>
<keyword evidence="1" id="KW-1133">Transmembrane helix</keyword>
<accession>A0A1I6PER3</accession>
<gene>
    <name evidence="2" type="ORF">SAMN04488050_101487</name>
</gene>
<evidence type="ECO:0000313" key="2">
    <source>
        <dbReference type="EMBL" id="SFS38671.1"/>
    </source>
</evidence>
<dbReference type="EMBL" id="FOZW01000001">
    <property type="protein sequence ID" value="SFS38671.1"/>
    <property type="molecule type" value="Genomic_DNA"/>
</dbReference>
<dbReference type="Proteomes" id="UP000199392">
    <property type="component" value="Unassembled WGS sequence"/>
</dbReference>
<protein>
    <submittedName>
        <fullName evidence="2">Uncharacterized protein</fullName>
    </submittedName>
</protein>
<keyword evidence="1" id="KW-0472">Membrane</keyword>